<evidence type="ECO:0000259" key="11">
    <source>
        <dbReference type="Pfam" id="PF00728"/>
    </source>
</evidence>
<organism evidence="13 14">
    <name type="scientific">Bemisia tabaci</name>
    <name type="common">Sweetpotato whitefly</name>
    <name type="synonym">Aleurodes tabaci</name>
    <dbReference type="NCBI Taxonomy" id="7038"/>
    <lineage>
        <taxon>Eukaryota</taxon>
        <taxon>Metazoa</taxon>
        <taxon>Ecdysozoa</taxon>
        <taxon>Arthropoda</taxon>
        <taxon>Hexapoda</taxon>
        <taxon>Insecta</taxon>
        <taxon>Pterygota</taxon>
        <taxon>Neoptera</taxon>
        <taxon>Paraneoptera</taxon>
        <taxon>Hemiptera</taxon>
        <taxon>Sternorrhyncha</taxon>
        <taxon>Aleyrodoidea</taxon>
        <taxon>Aleyrodidae</taxon>
        <taxon>Aleyrodinae</taxon>
        <taxon>Bemisia</taxon>
    </lineage>
</organism>
<keyword evidence="7" id="KW-0326">Glycosidase</keyword>
<evidence type="ECO:0000256" key="4">
    <source>
        <dbReference type="ARBA" id="ARBA00022729"/>
    </source>
</evidence>
<dbReference type="GO" id="GO:0005975">
    <property type="term" value="P:carbohydrate metabolic process"/>
    <property type="evidence" value="ECO:0007669"/>
    <property type="project" value="InterPro"/>
</dbReference>
<keyword evidence="10" id="KW-0472">Membrane</keyword>
<gene>
    <name evidence="13" type="ORF">BEMITA_LOCUS6104</name>
</gene>
<dbReference type="SUPFAM" id="SSF55545">
    <property type="entry name" value="beta-N-acetylhexosaminidase-like domain"/>
    <property type="match status" value="1"/>
</dbReference>
<evidence type="ECO:0000256" key="10">
    <source>
        <dbReference type="SAM" id="Phobius"/>
    </source>
</evidence>
<dbReference type="PRINTS" id="PR00738">
    <property type="entry name" value="GLHYDRLASE20"/>
</dbReference>
<dbReference type="GO" id="GO:0004563">
    <property type="term" value="F:beta-N-acetylhexosaminidase activity"/>
    <property type="evidence" value="ECO:0007669"/>
    <property type="project" value="UniProtKB-EC"/>
</dbReference>
<feature type="region of interest" description="Disordered" evidence="9">
    <location>
        <begin position="621"/>
        <end position="671"/>
    </location>
</feature>
<evidence type="ECO:0000256" key="6">
    <source>
        <dbReference type="ARBA" id="ARBA00023180"/>
    </source>
</evidence>
<feature type="domain" description="Beta-hexosaminidase eukaryotic type N-terminal" evidence="12">
    <location>
        <begin position="113"/>
        <end position="242"/>
    </location>
</feature>
<dbReference type="PANTHER" id="PTHR22600:SF21">
    <property type="entry name" value="BETA-HEXOSAMINIDASE A"/>
    <property type="match status" value="1"/>
</dbReference>
<name>A0A9P0C8B4_BEMTA</name>
<dbReference type="GO" id="GO:0005764">
    <property type="term" value="C:lysosome"/>
    <property type="evidence" value="ECO:0007669"/>
    <property type="project" value="TreeGrafter"/>
</dbReference>
<protein>
    <recommendedName>
        <fullName evidence="3">beta-N-acetylhexosaminidase</fullName>
        <ecNumber evidence="3">3.2.1.52</ecNumber>
    </recommendedName>
</protein>
<dbReference type="InterPro" id="IPR029018">
    <property type="entry name" value="Hex-like_dom2"/>
</dbReference>
<evidence type="ECO:0000256" key="8">
    <source>
        <dbReference type="PIRSR" id="PIRSR625705-1"/>
    </source>
</evidence>
<dbReference type="GO" id="GO:0006689">
    <property type="term" value="P:ganglioside catabolic process"/>
    <property type="evidence" value="ECO:0007669"/>
    <property type="project" value="TreeGrafter"/>
</dbReference>
<evidence type="ECO:0000256" key="3">
    <source>
        <dbReference type="ARBA" id="ARBA00012663"/>
    </source>
</evidence>
<dbReference type="Gene3D" id="3.20.20.80">
    <property type="entry name" value="Glycosidases"/>
    <property type="match status" value="1"/>
</dbReference>
<dbReference type="InterPro" id="IPR029019">
    <property type="entry name" value="HEX_eukaryotic_N"/>
</dbReference>
<dbReference type="InterPro" id="IPR025705">
    <property type="entry name" value="Beta_hexosaminidase_sua/sub"/>
</dbReference>
<sequence>MIKTGAYTGSSQSERSDMEYLTKTANFDGLRGHFLAEEIRRYVSKIRSKHIINSSLNISLYTIMMRLKCLSMAPINLCQFFPMVIGLLFHLFITLYAATSNLGPERPATQGSIWPKPRFEKRFQFYFTIDTNQLQFQIVGETCSIIDRALERYAVLAKSTVMYGKIDSTRRGVKSAPELNTKNLTTFRINLKKPCEEYPTEKMDESYQLTVAHHSLNDMPEDNLSADSVWGILRGLESFSQMLVPHKEGRVFILQGVLIEDSPRFPYRGLLLDTSRHFFPVPEILRVLDGMAYSKMNIFHWHIVDDQSFPYRSILFPELSAKGAYQSELAVYTPCDVLAIIDYARDRGIRVIPEFDVPGHARSWGEGVDGLLTRCSSTNEYGPMDPTKTETYVFLRDFFAEIASVFKDKYVHLGGDELNTRCWEDNKLIADFMAKSNDSQDITSLKRLFYQRVLDINNKLGLKSMFWEEILETGLPLNKDTVIQVWKVESTYTIQPVVSRGFKAVYSGCWYLNMLERKWHDYYKCDILEFNGTPRQKSLVVGGEVSVWGEWVDESNLSPHIWPRACAAAERLWTYTPDSEAAAGARIEEHACRLKRRGVPAAPPNGPGYCPVIPLAEDTGASTREVDAETQTRKVDAETQTREVDTETQTRETPKPQAPTKAPSDVSKPESEGSFVESLFEFFSYFRFLRASN</sequence>
<evidence type="ECO:0000256" key="1">
    <source>
        <dbReference type="ARBA" id="ARBA00001231"/>
    </source>
</evidence>
<keyword evidence="10" id="KW-1133">Transmembrane helix</keyword>
<dbReference type="GO" id="GO:0030203">
    <property type="term" value="P:glycosaminoglycan metabolic process"/>
    <property type="evidence" value="ECO:0007669"/>
    <property type="project" value="TreeGrafter"/>
</dbReference>
<evidence type="ECO:0000256" key="7">
    <source>
        <dbReference type="ARBA" id="ARBA00023295"/>
    </source>
</evidence>
<dbReference type="FunFam" id="3.20.20.80:FF:000063">
    <property type="entry name" value="Beta-hexosaminidase"/>
    <property type="match status" value="1"/>
</dbReference>
<accession>A0A9P0C8B4</accession>
<dbReference type="InterPro" id="IPR015883">
    <property type="entry name" value="Glyco_hydro_20_cat"/>
</dbReference>
<reference evidence="13" key="1">
    <citation type="submission" date="2021-12" db="EMBL/GenBank/DDBJ databases">
        <authorList>
            <person name="King R."/>
        </authorList>
    </citation>
    <scope>NUCLEOTIDE SEQUENCE</scope>
</reference>
<dbReference type="Gene3D" id="3.30.379.10">
    <property type="entry name" value="Chitobiase/beta-hexosaminidase domain 2-like"/>
    <property type="match status" value="1"/>
</dbReference>
<dbReference type="InterPro" id="IPR017853">
    <property type="entry name" value="GH"/>
</dbReference>
<comment type="catalytic activity">
    <reaction evidence="1">
        <text>Hydrolysis of terminal non-reducing N-acetyl-D-hexosamine residues in N-acetyl-beta-D-hexosaminides.</text>
        <dbReference type="EC" id="3.2.1.52"/>
    </reaction>
</comment>
<keyword evidence="14" id="KW-1185">Reference proteome</keyword>
<keyword evidence="6" id="KW-0325">Glycoprotein</keyword>
<dbReference type="EMBL" id="OU963864">
    <property type="protein sequence ID" value="CAH0769047.1"/>
    <property type="molecule type" value="Genomic_DNA"/>
</dbReference>
<evidence type="ECO:0000259" key="12">
    <source>
        <dbReference type="Pfam" id="PF14845"/>
    </source>
</evidence>
<dbReference type="SUPFAM" id="SSF51445">
    <property type="entry name" value="(Trans)glycosidases"/>
    <property type="match status" value="1"/>
</dbReference>
<feature type="transmembrane region" description="Helical" evidence="10">
    <location>
        <begin position="73"/>
        <end position="98"/>
    </location>
</feature>
<dbReference type="CDD" id="cd06562">
    <property type="entry name" value="GH20_HexA_HexB-like"/>
    <property type="match status" value="1"/>
</dbReference>
<dbReference type="Proteomes" id="UP001152759">
    <property type="component" value="Chromosome 3"/>
</dbReference>
<feature type="domain" description="Glycoside hydrolase family 20 catalytic" evidence="11">
    <location>
        <begin position="265"/>
        <end position="574"/>
    </location>
</feature>
<dbReference type="Pfam" id="PF00728">
    <property type="entry name" value="Glyco_hydro_20"/>
    <property type="match status" value="1"/>
</dbReference>
<evidence type="ECO:0000256" key="5">
    <source>
        <dbReference type="ARBA" id="ARBA00022801"/>
    </source>
</evidence>
<dbReference type="GO" id="GO:0016020">
    <property type="term" value="C:membrane"/>
    <property type="evidence" value="ECO:0007669"/>
    <property type="project" value="TreeGrafter"/>
</dbReference>
<dbReference type="EC" id="3.2.1.52" evidence="3"/>
<keyword evidence="5" id="KW-0378">Hydrolase</keyword>
<keyword evidence="10" id="KW-0812">Transmembrane</keyword>
<dbReference type="AlphaFoldDB" id="A0A9P0C8B4"/>
<proteinExistence type="inferred from homology"/>
<evidence type="ECO:0000256" key="9">
    <source>
        <dbReference type="SAM" id="MobiDB-lite"/>
    </source>
</evidence>
<dbReference type="Pfam" id="PF14845">
    <property type="entry name" value="Glycohydro_20b2"/>
    <property type="match status" value="1"/>
</dbReference>
<evidence type="ECO:0000313" key="14">
    <source>
        <dbReference type="Proteomes" id="UP001152759"/>
    </source>
</evidence>
<feature type="compositionally biased region" description="Basic and acidic residues" evidence="9">
    <location>
        <begin position="624"/>
        <end position="654"/>
    </location>
</feature>
<dbReference type="PANTHER" id="PTHR22600">
    <property type="entry name" value="BETA-HEXOSAMINIDASE"/>
    <property type="match status" value="1"/>
</dbReference>
<feature type="active site" description="Proton donor" evidence="8">
    <location>
        <position position="417"/>
    </location>
</feature>
<evidence type="ECO:0000256" key="2">
    <source>
        <dbReference type="ARBA" id="ARBA00006285"/>
    </source>
</evidence>
<evidence type="ECO:0000313" key="13">
    <source>
        <dbReference type="EMBL" id="CAH0769047.1"/>
    </source>
</evidence>
<comment type="similarity">
    <text evidence="2">Belongs to the glycosyl hydrolase 20 family.</text>
</comment>
<keyword evidence="4" id="KW-0732">Signal</keyword>